<sequence length="282" mass="30246">MRGGGQRRVQFVGMFGVEPLLPLAWRAVQVCRRSPMTRLPVVELESFALEDADDVFNHAFSPRSASAGRLGWLFVASSAAASSMGVPPGQCLGPVSPNVADAAGPREVSEHVLTRPSQTRLRAWLSFTDAATAPLRMLRADILSHEPGPAPPSARAAGSLHRATCIAARAPRAQSSLHARSLSASIPRVPGQEDCHPPYASAQHSVDQSLAWAHPHAVHLTFAVLAPWPAATVLARRYLIVQRPRARAAPPVGGARRVAMLRSESGCTAQQHRHYTDTSSDR</sequence>
<accession>A0A0D2N9N7</accession>
<protein>
    <submittedName>
        <fullName evidence="1">Uncharacterized protein</fullName>
    </submittedName>
</protein>
<dbReference type="AlphaFoldDB" id="A0A0D2N9N7"/>
<reference evidence="2" key="1">
    <citation type="submission" date="2014-04" db="EMBL/GenBank/DDBJ databases">
        <title>Evolutionary Origins and Diversification of the Mycorrhizal Mutualists.</title>
        <authorList>
            <consortium name="DOE Joint Genome Institute"/>
            <consortium name="Mycorrhizal Genomics Consortium"/>
            <person name="Kohler A."/>
            <person name="Kuo A."/>
            <person name="Nagy L.G."/>
            <person name="Floudas D."/>
            <person name="Copeland A."/>
            <person name="Barry K.W."/>
            <person name="Cichocki N."/>
            <person name="Veneault-Fourrey C."/>
            <person name="LaButti K."/>
            <person name="Lindquist E.A."/>
            <person name="Lipzen A."/>
            <person name="Lundell T."/>
            <person name="Morin E."/>
            <person name="Murat C."/>
            <person name="Riley R."/>
            <person name="Ohm R."/>
            <person name="Sun H."/>
            <person name="Tunlid A."/>
            <person name="Henrissat B."/>
            <person name="Grigoriev I.V."/>
            <person name="Hibbett D.S."/>
            <person name="Martin F."/>
        </authorList>
    </citation>
    <scope>NUCLEOTIDE SEQUENCE [LARGE SCALE GENOMIC DNA]</scope>
    <source>
        <strain evidence="2">FD-334 SS-4</strain>
    </source>
</reference>
<gene>
    <name evidence="1" type="ORF">HYPSUDRAFT_220895</name>
</gene>
<evidence type="ECO:0000313" key="1">
    <source>
        <dbReference type="EMBL" id="KJA13366.1"/>
    </source>
</evidence>
<proteinExistence type="predicted"/>
<dbReference type="EMBL" id="KN817749">
    <property type="protein sequence ID" value="KJA13366.1"/>
    <property type="molecule type" value="Genomic_DNA"/>
</dbReference>
<keyword evidence="2" id="KW-1185">Reference proteome</keyword>
<name>A0A0D2N9N7_HYPSF</name>
<evidence type="ECO:0000313" key="2">
    <source>
        <dbReference type="Proteomes" id="UP000054270"/>
    </source>
</evidence>
<dbReference type="Proteomes" id="UP000054270">
    <property type="component" value="Unassembled WGS sequence"/>
</dbReference>
<organism evidence="1 2">
    <name type="scientific">Hypholoma sublateritium (strain FD-334 SS-4)</name>
    <dbReference type="NCBI Taxonomy" id="945553"/>
    <lineage>
        <taxon>Eukaryota</taxon>
        <taxon>Fungi</taxon>
        <taxon>Dikarya</taxon>
        <taxon>Basidiomycota</taxon>
        <taxon>Agaricomycotina</taxon>
        <taxon>Agaricomycetes</taxon>
        <taxon>Agaricomycetidae</taxon>
        <taxon>Agaricales</taxon>
        <taxon>Agaricineae</taxon>
        <taxon>Strophariaceae</taxon>
        <taxon>Hypholoma</taxon>
    </lineage>
</organism>